<organism evidence="1 2">
    <name type="scientific">Dactylosporangium aurantiacum</name>
    <dbReference type="NCBI Taxonomy" id="35754"/>
    <lineage>
        <taxon>Bacteria</taxon>
        <taxon>Bacillati</taxon>
        <taxon>Actinomycetota</taxon>
        <taxon>Actinomycetes</taxon>
        <taxon>Micromonosporales</taxon>
        <taxon>Micromonosporaceae</taxon>
        <taxon>Dactylosporangium</taxon>
    </lineage>
</organism>
<dbReference type="Proteomes" id="UP001058003">
    <property type="component" value="Chromosome"/>
</dbReference>
<dbReference type="EMBL" id="CP073767">
    <property type="protein sequence ID" value="UWZ55840.1"/>
    <property type="molecule type" value="Genomic_DNA"/>
</dbReference>
<evidence type="ECO:0000313" key="1">
    <source>
        <dbReference type="EMBL" id="UWZ55840.1"/>
    </source>
</evidence>
<dbReference type="RefSeq" id="WP_156089881.1">
    <property type="nucleotide sequence ID" value="NZ_CP073767.1"/>
</dbReference>
<name>A0A9Q9MIG4_9ACTN</name>
<dbReference type="OrthoDB" id="3544267at2"/>
<keyword evidence="2" id="KW-1185">Reference proteome</keyword>
<proteinExistence type="predicted"/>
<sequence>MALSEALMTLASAASGGLVGAAMTDAWQQIKARVAGILGRADSDRSRAIERRLDETQRELSSTPAAQLAPVEARHAEAWRTRIADVLEDDPDIAVELARFVEELKEAGLISETGQSRFSAGSVSVSAEAKDHARVFQQGQGVQHNQG</sequence>
<dbReference type="KEGG" id="daur:Daura_06470"/>
<dbReference type="AlphaFoldDB" id="A0A9Q9MIG4"/>
<accession>A0A9Q9MIG4</accession>
<protein>
    <submittedName>
        <fullName evidence="1">Uncharacterized protein</fullName>
    </submittedName>
</protein>
<gene>
    <name evidence="1" type="ORF">Daura_06470</name>
</gene>
<evidence type="ECO:0000313" key="2">
    <source>
        <dbReference type="Proteomes" id="UP001058003"/>
    </source>
</evidence>
<reference evidence="1" key="1">
    <citation type="submission" date="2021-04" db="EMBL/GenBank/DDBJ databases">
        <title>Dactylosporangium aurantiacum NRRL B-8018 full assembly.</title>
        <authorList>
            <person name="Hartkoorn R.C."/>
            <person name="Beaudoing E."/>
            <person name="Hot D."/>
        </authorList>
    </citation>
    <scope>NUCLEOTIDE SEQUENCE</scope>
    <source>
        <strain evidence="1">NRRL B-8018</strain>
    </source>
</reference>